<protein>
    <recommendedName>
        <fullName evidence="8">Phosphate-induced protein 1</fullName>
    </recommendedName>
</protein>
<keyword evidence="7" id="KW-1185">Reference proteome</keyword>
<dbReference type="Proteomes" id="UP000215914">
    <property type="component" value="Unassembled WGS sequence"/>
</dbReference>
<keyword evidence="2" id="KW-0052">Apoplast</keyword>
<dbReference type="Pfam" id="PF04674">
    <property type="entry name" value="Phi_1"/>
    <property type="match status" value="1"/>
</dbReference>
<gene>
    <name evidence="6" type="ORF">HanXRQr2_Chr10g0432531</name>
</gene>
<dbReference type="Gramene" id="mRNA:HanXRQr2_Chr10g0432531">
    <property type="protein sequence ID" value="CDS:HanXRQr2_Chr10g0432531.1"/>
    <property type="gene ID" value="HanXRQr2_Chr10g0432531"/>
</dbReference>
<name>A0A9K3N3C8_HELAN</name>
<evidence type="ECO:0000256" key="4">
    <source>
        <dbReference type="ARBA" id="ARBA00022729"/>
    </source>
</evidence>
<dbReference type="AlphaFoldDB" id="A0A9K3N3C8"/>
<dbReference type="GO" id="GO:0048046">
    <property type="term" value="C:apoplast"/>
    <property type="evidence" value="ECO:0007669"/>
    <property type="project" value="UniProtKB-SubCell"/>
</dbReference>
<accession>A0A9K3N3C8</accession>
<dbReference type="EMBL" id="MNCJ02000325">
    <property type="protein sequence ID" value="KAF5785766.1"/>
    <property type="molecule type" value="Genomic_DNA"/>
</dbReference>
<evidence type="ECO:0000256" key="2">
    <source>
        <dbReference type="ARBA" id="ARBA00022523"/>
    </source>
</evidence>
<dbReference type="PANTHER" id="PTHR31279">
    <property type="entry name" value="PROTEIN EXORDIUM-LIKE 5"/>
    <property type="match status" value="1"/>
</dbReference>
<evidence type="ECO:0008006" key="8">
    <source>
        <dbReference type="Google" id="ProtNLM"/>
    </source>
</evidence>
<proteinExistence type="inferred from homology"/>
<evidence type="ECO:0000256" key="1">
    <source>
        <dbReference type="ARBA" id="ARBA00004271"/>
    </source>
</evidence>
<sequence>MNVSGLRVAFFPCLSVQLVIKAAIKAKMNPLPAQSKGGSYLVLTSDDIQVQDFCVTAYGFHYFTFPSIVGYTLPYSWVGNSERMCPSLCAYPFAILDYVRGAVKPLKSPNGEVGVDAMISVIVHEMAEMATDPSVNVWYASSDPADPVEIADLCIGKYGGGGVLGYIGEVRQDANGVVFNVYGIRRRFLIQWVWSYVADDCVGP</sequence>
<comment type="similarity">
    <text evidence="5">Belongs to the EXORDIUM family.</text>
</comment>
<keyword evidence="4" id="KW-0732">Signal</keyword>
<evidence type="ECO:0000256" key="3">
    <source>
        <dbReference type="ARBA" id="ARBA00022525"/>
    </source>
</evidence>
<dbReference type="PANTHER" id="PTHR31279:SF7">
    <property type="entry name" value="PROTEIN EXORDIUM-LIKE 3"/>
    <property type="match status" value="1"/>
</dbReference>
<reference evidence="6" key="1">
    <citation type="journal article" date="2017" name="Nature">
        <title>The sunflower genome provides insights into oil metabolism, flowering and Asterid evolution.</title>
        <authorList>
            <person name="Badouin H."/>
            <person name="Gouzy J."/>
            <person name="Grassa C.J."/>
            <person name="Murat F."/>
            <person name="Staton S.E."/>
            <person name="Cottret L."/>
            <person name="Lelandais-Briere C."/>
            <person name="Owens G.L."/>
            <person name="Carrere S."/>
            <person name="Mayjonade B."/>
            <person name="Legrand L."/>
            <person name="Gill N."/>
            <person name="Kane N.C."/>
            <person name="Bowers J.E."/>
            <person name="Hubner S."/>
            <person name="Bellec A."/>
            <person name="Berard A."/>
            <person name="Berges H."/>
            <person name="Blanchet N."/>
            <person name="Boniface M.C."/>
            <person name="Brunel D."/>
            <person name="Catrice O."/>
            <person name="Chaidir N."/>
            <person name="Claudel C."/>
            <person name="Donnadieu C."/>
            <person name="Faraut T."/>
            <person name="Fievet G."/>
            <person name="Helmstetter N."/>
            <person name="King M."/>
            <person name="Knapp S.J."/>
            <person name="Lai Z."/>
            <person name="Le Paslier M.C."/>
            <person name="Lippi Y."/>
            <person name="Lorenzon L."/>
            <person name="Mandel J.R."/>
            <person name="Marage G."/>
            <person name="Marchand G."/>
            <person name="Marquand E."/>
            <person name="Bret-Mestries E."/>
            <person name="Morien E."/>
            <person name="Nambeesan S."/>
            <person name="Nguyen T."/>
            <person name="Pegot-Espagnet P."/>
            <person name="Pouilly N."/>
            <person name="Raftis F."/>
            <person name="Sallet E."/>
            <person name="Schiex T."/>
            <person name="Thomas J."/>
            <person name="Vandecasteele C."/>
            <person name="Vares D."/>
            <person name="Vear F."/>
            <person name="Vautrin S."/>
            <person name="Crespi M."/>
            <person name="Mangin B."/>
            <person name="Burke J.M."/>
            <person name="Salse J."/>
            <person name="Munos S."/>
            <person name="Vincourt P."/>
            <person name="Rieseberg L.H."/>
            <person name="Langlade N.B."/>
        </authorList>
    </citation>
    <scope>NUCLEOTIDE SEQUENCE</scope>
    <source>
        <tissue evidence="6">Leaves</tissue>
    </source>
</reference>
<organism evidence="6 7">
    <name type="scientific">Helianthus annuus</name>
    <name type="common">Common sunflower</name>
    <dbReference type="NCBI Taxonomy" id="4232"/>
    <lineage>
        <taxon>Eukaryota</taxon>
        <taxon>Viridiplantae</taxon>
        <taxon>Streptophyta</taxon>
        <taxon>Embryophyta</taxon>
        <taxon>Tracheophyta</taxon>
        <taxon>Spermatophyta</taxon>
        <taxon>Magnoliopsida</taxon>
        <taxon>eudicotyledons</taxon>
        <taxon>Gunneridae</taxon>
        <taxon>Pentapetalae</taxon>
        <taxon>asterids</taxon>
        <taxon>campanulids</taxon>
        <taxon>Asterales</taxon>
        <taxon>Asteraceae</taxon>
        <taxon>Asteroideae</taxon>
        <taxon>Heliantheae alliance</taxon>
        <taxon>Heliantheae</taxon>
        <taxon>Helianthus</taxon>
    </lineage>
</organism>
<evidence type="ECO:0000313" key="7">
    <source>
        <dbReference type="Proteomes" id="UP000215914"/>
    </source>
</evidence>
<dbReference type="OrthoDB" id="2016249at2759"/>
<comment type="subcellular location">
    <subcellularLocation>
        <location evidence="1">Secreted</location>
        <location evidence="1">Extracellular space</location>
        <location evidence="1">Apoplast</location>
    </subcellularLocation>
</comment>
<evidence type="ECO:0000256" key="5">
    <source>
        <dbReference type="ARBA" id="ARBA00023591"/>
    </source>
</evidence>
<comment type="caution">
    <text evidence="6">The sequence shown here is derived from an EMBL/GenBank/DDBJ whole genome shotgun (WGS) entry which is preliminary data.</text>
</comment>
<keyword evidence="3" id="KW-0964">Secreted</keyword>
<reference evidence="6" key="2">
    <citation type="submission" date="2020-06" db="EMBL/GenBank/DDBJ databases">
        <title>Helianthus annuus Genome sequencing and assembly Release 2.</title>
        <authorList>
            <person name="Gouzy J."/>
            <person name="Langlade N."/>
            <person name="Munos S."/>
        </authorList>
    </citation>
    <scope>NUCLEOTIDE SEQUENCE</scope>
    <source>
        <tissue evidence="6">Leaves</tissue>
    </source>
</reference>
<evidence type="ECO:0000313" key="6">
    <source>
        <dbReference type="EMBL" id="KAF5785766.1"/>
    </source>
</evidence>
<dbReference type="InterPro" id="IPR006766">
    <property type="entry name" value="EXORDIUM-like"/>
</dbReference>